<comment type="similarity">
    <text evidence="4">Belongs to the FAD-binding monooxygenase family.</text>
</comment>
<proteinExistence type="inferred from homology"/>
<evidence type="ECO:0000256" key="5">
    <source>
        <dbReference type="ARBA" id="ARBA00012881"/>
    </source>
</evidence>
<reference evidence="13 14" key="1">
    <citation type="submission" date="2020-01" db="EMBL/GenBank/DDBJ databases">
        <authorList>
            <consortium name="DOE Joint Genome Institute"/>
            <person name="Haridas S."/>
            <person name="Albert R."/>
            <person name="Binder M."/>
            <person name="Bloem J."/>
            <person name="Labutti K."/>
            <person name="Salamov A."/>
            <person name="Andreopoulos B."/>
            <person name="Baker S.E."/>
            <person name="Barry K."/>
            <person name="Bills G."/>
            <person name="Bluhm B.H."/>
            <person name="Cannon C."/>
            <person name="Castanera R."/>
            <person name="Culley D.E."/>
            <person name="Daum C."/>
            <person name="Ezra D."/>
            <person name="Gonzalez J.B."/>
            <person name="Henrissat B."/>
            <person name="Kuo A."/>
            <person name="Liang C."/>
            <person name="Lipzen A."/>
            <person name="Lutzoni F."/>
            <person name="Magnuson J."/>
            <person name="Mondo S."/>
            <person name="Nolan M."/>
            <person name="Ohm R."/>
            <person name="Pangilinan J."/>
            <person name="Park H.-J.H."/>
            <person name="Ramirez L."/>
            <person name="Alfaro M."/>
            <person name="Sun H."/>
            <person name="Tritt A."/>
            <person name="Yoshinaga Y."/>
            <person name="Zwiers L.-H.L."/>
            <person name="Turgeon B.G."/>
            <person name="Goodwin S.B."/>
            <person name="Spatafora J.W."/>
            <person name="Crous P.W."/>
            <person name="Grigoriev I.V."/>
        </authorList>
    </citation>
    <scope>NUCLEOTIDE SEQUENCE [LARGE SCALE GENOMIC DNA]</scope>
    <source>
        <strain evidence="13 14">CBS 611.86</strain>
    </source>
</reference>
<evidence type="ECO:0000256" key="7">
    <source>
        <dbReference type="ARBA" id="ARBA00022827"/>
    </source>
</evidence>
<organism evidence="13 14">
    <name type="scientific">Massariosphaeria phaeospora</name>
    <dbReference type="NCBI Taxonomy" id="100035"/>
    <lineage>
        <taxon>Eukaryota</taxon>
        <taxon>Fungi</taxon>
        <taxon>Dikarya</taxon>
        <taxon>Ascomycota</taxon>
        <taxon>Pezizomycotina</taxon>
        <taxon>Dothideomycetes</taxon>
        <taxon>Pleosporomycetidae</taxon>
        <taxon>Pleosporales</taxon>
        <taxon>Pleosporales incertae sedis</taxon>
        <taxon>Massariosphaeria</taxon>
    </lineage>
</organism>
<name>A0A7C8I223_9PLEO</name>
<dbReference type="PANTHER" id="PTHR42877:SF10">
    <property type="entry name" value="L-ORNITHINE N(5)-OXYGENASE"/>
    <property type="match status" value="1"/>
</dbReference>
<dbReference type="GO" id="GO:0016491">
    <property type="term" value="F:oxidoreductase activity"/>
    <property type="evidence" value="ECO:0007669"/>
    <property type="project" value="UniProtKB-KW"/>
</dbReference>
<evidence type="ECO:0000256" key="8">
    <source>
        <dbReference type="ARBA" id="ARBA00022857"/>
    </source>
</evidence>
<comment type="catalytic activity">
    <reaction evidence="11">
        <text>L-ornithine + NADH + O2 = N(5)-hydroxy-L-ornithine + NAD(+) + H2O</text>
        <dbReference type="Rhea" id="RHEA:41512"/>
        <dbReference type="ChEBI" id="CHEBI:15377"/>
        <dbReference type="ChEBI" id="CHEBI:15379"/>
        <dbReference type="ChEBI" id="CHEBI:46911"/>
        <dbReference type="ChEBI" id="CHEBI:57540"/>
        <dbReference type="ChEBI" id="CHEBI:57945"/>
        <dbReference type="ChEBI" id="CHEBI:78275"/>
        <dbReference type="EC" id="1.14.13.196"/>
    </reaction>
</comment>
<evidence type="ECO:0000256" key="4">
    <source>
        <dbReference type="ARBA" id="ARBA00010139"/>
    </source>
</evidence>
<dbReference type="Gene3D" id="3.50.50.60">
    <property type="entry name" value="FAD/NAD(P)-binding domain"/>
    <property type="match status" value="3"/>
</dbReference>
<evidence type="ECO:0000256" key="11">
    <source>
        <dbReference type="ARBA" id="ARBA00049248"/>
    </source>
</evidence>
<dbReference type="PANTHER" id="PTHR42877">
    <property type="entry name" value="L-ORNITHINE N(5)-MONOOXYGENASE-RELATED"/>
    <property type="match status" value="1"/>
</dbReference>
<evidence type="ECO:0000313" key="13">
    <source>
        <dbReference type="EMBL" id="KAF2866032.1"/>
    </source>
</evidence>
<evidence type="ECO:0000313" key="14">
    <source>
        <dbReference type="Proteomes" id="UP000481861"/>
    </source>
</evidence>
<evidence type="ECO:0000256" key="2">
    <source>
        <dbReference type="ARBA" id="ARBA00004924"/>
    </source>
</evidence>
<keyword evidence="6" id="KW-0285">Flavoprotein</keyword>
<evidence type="ECO:0000256" key="6">
    <source>
        <dbReference type="ARBA" id="ARBA00022630"/>
    </source>
</evidence>
<keyword evidence="12" id="KW-0472">Membrane</keyword>
<dbReference type="InterPro" id="IPR025700">
    <property type="entry name" value="Lys/Orn_oxygenase"/>
</dbReference>
<comment type="cofactor">
    <cofactor evidence="1">
        <name>FAD</name>
        <dbReference type="ChEBI" id="CHEBI:57692"/>
    </cofactor>
</comment>
<dbReference type="InterPro" id="IPR051209">
    <property type="entry name" value="FAD-bind_Monooxygenase_sf"/>
</dbReference>
<evidence type="ECO:0000256" key="3">
    <source>
        <dbReference type="ARBA" id="ARBA00007588"/>
    </source>
</evidence>
<keyword evidence="9" id="KW-0560">Oxidoreductase</keyword>
<dbReference type="Proteomes" id="UP000481861">
    <property type="component" value="Unassembled WGS sequence"/>
</dbReference>
<evidence type="ECO:0000256" key="9">
    <source>
        <dbReference type="ARBA" id="ARBA00023002"/>
    </source>
</evidence>
<evidence type="ECO:0000256" key="1">
    <source>
        <dbReference type="ARBA" id="ARBA00001974"/>
    </source>
</evidence>
<keyword evidence="12" id="KW-1133">Transmembrane helix</keyword>
<dbReference type="EMBL" id="JAADJZ010000029">
    <property type="protein sequence ID" value="KAF2866032.1"/>
    <property type="molecule type" value="Genomic_DNA"/>
</dbReference>
<gene>
    <name evidence="13" type="ORF">BDV95DRAFT_611911</name>
</gene>
<comment type="pathway">
    <text evidence="2">Siderophore biosynthesis.</text>
</comment>
<sequence>MHTRERIHYRGRGELDAVPYFPVLVIGAGASGIAWGCRLKEKLGFDQFRILDRQSGVGGTWWSATYPGVACDVPAAAYSFSWAPFNHSENIYPTGAEFVDYLQQLVDRYDIRQNIELNVEVSELRWVEADSEWETTLSYLLPGLGDLSRREREEKINFFGNDSVYIKRVKVRAKIVISCAGILVEPNPWPSSISGRETFKGDIIHSARWRKEVELDGKDIVVVGTGCSAAQIVPALLKEPYHVKSVTQIMRSTAPYMMPRMEEPFAQKKYRQNPVFGFLYRLYIYVLCELILSTVLQMKHKKWRAAIQNAMLERTFTLIPEKYHAIMTPENPYGCKRRIFDSEWLPSMHKPNFTLLKREITAVHGRKMVLGPLKVTAITESKDDGTATEINADVIVLATGYDAHRWLHPLAVYGRGGASLHNVWKERGGPHTYMSLAVDGFPNFFITTGPNSSNGHHSQLFMTENVVNYTLRMIKPILSGQVHTVEVKKDAVEKWTEGVQRDLKSTVFMACRNWYMDEEGYNTTLYPRSQTEFTLRCMFPRYGDWETVPSR</sequence>
<keyword evidence="7" id="KW-0274">FAD</keyword>
<evidence type="ECO:0000256" key="10">
    <source>
        <dbReference type="ARBA" id="ARBA00047598"/>
    </source>
</evidence>
<comment type="caution">
    <text evidence="13">The sequence shown here is derived from an EMBL/GenBank/DDBJ whole genome shotgun (WGS) entry which is preliminary data.</text>
</comment>
<dbReference type="OrthoDB" id="3971593at2759"/>
<keyword evidence="8" id="KW-0521">NADP</keyword>
<dbReference type="SUPFAM" id="SSF51905">
    <property type="entry name" value="FAD/NAD(P)-binding domain"/>
    <property type="match status" value="2"/>
</dbReference>
<keyword evidence="12" id="KW-0812">Transmembrane</keyword>
<protein>
    <recommendedName>
        <fullName evidence="5">L-ornithine N(5)-monooxygenase [NAD(P)H]</fullName>
        <ecNumber evidence="5">1.14.13.196</ecNumber>
    </recommendedName>
</protein>
<evidence type="ECO:0000256" key="12">
    <source>
        <dbReference type="SAM" id="Phobius"/>
    </source>
</evidence>
<comment type="catalytic activity">
    <reaction evidence="10">
        <text>L-ornithine + NADPH + O2 = N(5)-hydroxy-L-ornithine + NADP(+) + H2O</text>
        <dbReference type="Rhea" id="RHEA:41508"/>
        <dbReference type="ChEBI" id="CHEBI:15377"/>
        <dbReference type="ChEBI" id="CHEBI:15379"/>
        <dbReference type="ChEBI" id="CHEBI:46911"/>
        <dbReference type="ChEBI" id="CHEBI:57783"/>
        <dbReference type="ChEBI" id="CHEBI:58349"/>
        <dbReference type="ChEBI" id="CHEBI:78275"/>
        <dbReference type="EC" id="1.14.13.196"/>
    </reaction>
</comment>
<dbReference type="AlphaFoldDB" id="A0A7C8I223"/>
<accession>A0A7C8I223</accession>
<dbReference type="InterPro" id="IPR036188">
    <property type="entry name" value="FAD/NAD-bd_sf"/>
</dbReference>
<dbReference type="Pfam" id="PF13434">
    <property type="entry name" value="Lys_Orn_oxgnase"/>
    <property type="match status" value="1"/>
</dbReference>
<dbReference type="EC" id="1.14.13.196" evidence="5"/>
<feature type="transmembrane region" description="Helical" evidence="12">
    <location>
        <begin position="20"/>
        <end position="39"/>
    </location>
</feature>
<keyword evidence="14" id="KW-1185">Reference proteome</keyword>
<dbReference type="Pfam" id="PF13450">
    <property type="entry name" value="NAD_binding_8"/>
    <property type="match status" value="1"/>
</dbReference>
<comment type="similarity">
    <text evidence="3">Belongs to the lysine N(6)-hydroxylase/L-ornithine N(5)-oxygenase family.</text>
</comment>